<evidence type="ECO:0000313" key="3">
    <source>
        <dbReference type="Proteomes" id="UP000487649"/>
    </source>
</evidence>
<name>A0A9X4XE89_9FIRM</name>
<evidence type="ECO:0000256" key="1">
    <source>
        <dbReference type="SAM" id="Phobius"/>
    </source>
</evidence>
<gene>
    <name evidence="2" type="ORF">GMA92_09575</name>
</gene>
<organism evidence="2 3">
    <name type="scientific">Turicibacter sanguinis</name>
    <dbReference type="NCBI Taxonomy" id="154288"/>
    <lineage>
        <taxon>Bacteria</taxon>
        <taxon>Bacillati</taxon>
        <taxon>Bacillota</taxon>
        <taxon>Erysipelotrichia</taxon>
        <taxon>Erysipelotrichales</taxon>
        <taxon>Turicibacteraceae</taxon>
        <taxon>Turicibacter</taxon>
    </lineage>
</organism>
<dbReference type="Proteomes" id="UP000487649">
    <property type="component" value="Unassembled WGS sequence"/>
</dbReference>
<keyword evidence="1" id="KW-1133">Transmembrane helix</keyword>
<dbReference type="AlphaFoldDB" id="A0A9X4XE89"/>
<sequence length="76" mass="8486">MNNKLINSIVFVLSVICLIITAISFYNMGIFVDEFNTSPDVVYGGTLWLYLNWGKLALLVVISVLSGINLFTIKNK</sequence>
<feature type="transmembrane region" description="Helical" evidence="1">
    <location>
        <begin position="5"/>
        <end position="27"/>
    </location>
</feature>
<comment type="caution">
    <text evidence="2">The sequence shown here is derived from an EMBL/GenBank/DDBJ whole genome shotgun (WGS) entry which is preliminary data.</text>
</comment>
<evidence type="ECO:0000313" key="2">
    <source>
        <dbReference type="EMBL" id="MTK21669.1"/>
    </source>
</evidence>
<proteinExistence type="predicted"/>
<keyword evidence="1" id="KW-0472">Membrane</keyword>
<protein>
    <submittedName>
        <fullName evidence="2">Uncharacterized protein</fullName>
    </submittedName>
</protein>
<dbReference type="RefSeq" id="WP_155222923.1">
    <property type="nucleotide sequence ID" value="NZ_JADPFQ010000032.1"/>
</dbReference>
<reference evidence="2 3" key="1">
    <citation type="journal article" date="2019" name="Nat. Med.">
        <title>A library of human gut bacterial isolates paired with longitudinal multiomics data enables mechanistic microbiome research.</title>
        <authorList>
            <person name="Poyet M."/>
            <person name="Groussin M."/>
            <person name="Gibbons S.M."/>
            <person name="Avila-Pacheco J."/>
            <person name="Jiang X."/>
            <person name="Kearney S.M."/>
            <person name="Perrotta A.R."/>
            <person name="Berdy B."/>
            <person name="Zhao S."/>
            <person name="Lieberman T.D."/>
            <person name="Swanson P.K."/>
            <person name="Smith M."/>
            <person name="Roesemann S."/>
            <person name="Alexander J.E."/>
            <person name="Rich S.A."/>
            <person name="Livny J."/>
            <person name="Vlamakis H."/>
            <person name="Clish C."/>
            <person name="Bullock K."/>
            <person name="Deik A."/>
            <person name="Scott J."/>
            <person name="Pierce K.A."/>
            <person name="Xavier R.J."/>
            <person name="Alm E.J."/>
        </authorList>
    </citation>
    <scope>NUCLEOTIDE SEQUENCE [LARGE SCALE GENOMIC DNA]</scope>
    <source>
        <strain evidence="2 3">BIOML-A198</strain>
    </source>
</reference>
<keyword evidence="1" id="KW-0812">Transmembrane</keyword>
<dbReference type="EMBL" id="WMQE01000020">
    <property type="protein sequence ID" value="MTK21669.1"/>
    <property type="molecule type" value="Genomic_DNA"/>
</dbReference>
<accession>A0A9X4XE89</accession>
<feature type="transmembrane region" description="Helical" evidence="1">
    <location>
        <begin position="47"/>
        <end position="71"/>
    </location>
</feature>